<proteinExistence type="predicted"/>
<sequence length="165" mass="18779">MCENGVKKQSNDRSKRVTQGHNFLLAKKLIVRVVEKRKIRIGDWCLFACENNSKKKKSRVMVGHVLSLSLINASKKDSTKPIYDWKEGDKNVGVICDWFILDNKKQRISGLLIKQAMFSHGLHPCEYYVCSVPSPTFSVSQNKSEVRLSNETVVSLQESIKSYSV</sequence>
<name>A0A164FCR5_9CRUS</name>
<gene>
    <name evidence="1" type="ORF">APZ42_007334</name>
</gene>
<dbReference type="Proteomes" id="UP000076858">
    <property type="component" value="Unassembled WGS sequence"/>
</dbReference>
<dbReference type="OrthoDB" id="10064970at2759"/>
<reference evidence="1 2" key="1">
    <citation type="submission" date="2016-03" db="EMBL/GenBank/DDBJ databases">
        <title>EvidentialGene: Evidence-directed Construction of Genes on Genomes.</title>
        <authorList>
            <person name="Gilbert D.G."/>
            <person name="Choi J.-H."/>
            <person name="Mockaitis K."/>
            <person name="Colbourne J."/>
            <person name="Pfrender M."/>
        </authorList>
    </citation>
    <scope>NUCLEOTIDE SEQUENCE [LARGE SCALE GENOMIC DNA]</scope>
    <source>
        <strain evidence="1 2">Xinb3</strain>
        <tissue evidence="1">Complete organism</tissue>
    </source>
</reference>
<evidence type="ECO:0000313" key="1">
    <source>
        <dbReference type="EMBL" id="KZR97663.1"/>
    </source>
</evidence>
<comment type="caution">
    <text evidence="1">The sequence shown here is derived from an EMBL/GenBank/DDBJ whole genome shotgun (WGS) entry which is preliminary data.</text>
</comment>
<dbReference type="EMBL" id="LRGB01020561">
    <property type="protein sequence ID" value="KZR97663.1"/>
    <property type="molecule type" value="Genomic_DNA"/>
</dbReference>
<protein>
    <submittedName>
        <fullName evidence="1">Uncharacterized protein</fullName>
    </submittedName>
</protein>
<organism evidence="1 2">
    <name type="scientific">Daphnia magna</name>
    <dbReference type="NCBI Taxonomy" id="35525"/>
    <lineage>
        <taxon>Eukaryota</taxon>
        <taxon>Metazoa</taxon>
        <taxon>Ecdysozoa</taxon>
        <taxon>Arthropoda</taxon>
        <taxon>Crustacea</taxon>
        <taxon>Branchiopoda</taxon>
        <taxon>Diplostraca</taxon>
        <taxon>Cladocera</taxon>
        <taxon>Anomopoda</taxon>
        <taxon>Daphniidae</taxon>
        <taxon>Daphnia</taxon>
    </lineage>
</organism>
<evidence type="ECO:0000313" key="2">
    <source>
        <dbReference type="Proteomes" id="UP000076858"/>
    </source>
</evidence>
<dbReference type="AlphaFoldDB" id="A0A164FCR5"/>
<keyword evidence="2" id="KW-1185">Reference proteome</keyword>
<accession>A0A164FCR5</accession>